<organism evidence="2">
    <name type="scientific">Hordeum vulgare subsp. vulgare</name>
    <name type="common">Domesticated barley</name>
    <dbReference type="NCBI Taxonomy" id="112509"/>
    <lineage>
        <taxon>Eukaryota</taxon>
        <taxon>Viridiplantae</taxon>
        <taxon>Streptophyta</taxon>
        <taxon>Embryophyta</taxon>
        <taxon>Tracheophyta</taxon>
        <taxon>Spermatophyta</taxon>
        <taxon>Magnoliopsida</taxon>
        <taxon>Liliopsida</taxon>
        <taxon>Poales</taxon>
        <taxon>Poaceae</taxon>
        <taxon>BOP clade</taxon>
        <taxon>Pooideae</taxon>
        <taxon>Triticodae</taxon>
        <taxon>Triticeae</taxon>
        <taxon>Hordeinae</taxon>
        <taxon>Hordeum</taxon>
    </lineage>
</organism>
<sequence length="159" mass="18610">MVQAQYQIEILKYTFLVWFWMNFGWVYTGGRGDDHVVDHSPLWAIILSLLFIFLPLFVHSLFKDSRSLKNYNRFMDAFTVSYVIQILLSILVMIFFVIMSENGLCTLHGTQKEAHMLTFRSHHHDQTFFCTNIPIVLTGSTSLITFVVFQGEEFYNSSF</sequence>
<evidence type="ECO:0000313" key="2">
    <source>
        <dbReference type="EMBL" id="BAJ96943.1"/>
    </source>
</evidence>
<reference evidence="2" key="1">
    <citation type="journal article" date="2011" name="Plant Physiol.">
        <title>Comprehensive sequence analysis of 24,783 barley full-length cDNAs derived from 12 clone libraries.</title>
        <authorList>
            <person name="Matsumoto T."/>
            <person name="Tanaka T."/>
            <person name="Sakai H."/>
            <person name="Amano N."/>
            <person name="Kanamori H."/>
            <person name="Kurita K."/>
            <person name="Kikuta A."/>
            <person name="Kamiya K."/>
            <person name="Yamamoto M."/>
            <person name="Ikawa H."/>
            <person name="Fujii N."/>
            <person name="Hori K."/>
            <person name="Itoh T."/>
            <person name="Sato K."/>
        </authorList>
    </citation>
    <scope>NUCLEOTIDE SEQUENCE</scope>
    <source>
        <tissue evidence="2">Shoot and root</tissue>
    </source>
</reference>
<feature type="transmembrane region" description="Helical" evidence="1">
    <location>
        <begin position="126"/>
        <end position="149"/>
    </location>
</feature>
<proteinExistence type="evidence at transcript level"/>
<keyword evidence="1" id="KW-0472">Membrane</keyword>
<keyword evidence="1" id="KW-0812">Transmembrane</keyword>
<accession>F2DPC2</accession>
<feature type="transmembrane region" description="Helical" evidence="1">
    <location>
        <begin position="12"/>
        <end position="30"/>
    </location>
</feature>
<dbReference type="AlphaFoldDB" id="F2DPC2"/>
<feature type="transmembrane region" description="Helical" evidence="1">
    <location>
        <begin position="42"/>
        <end position="62"/>
    </location>
</feature>
<name>F2DPC2_HORVV</name>
<feature type="transmembrane region" description="Helical" evidence="1">
    <location>
        <begin position="74"/>
        <end position="98"/>
    </location>
</feature>
<evidence type="ECO:0000256" key="1">
    <source>
        <dbReference type="SAM" id="Phobius"/>
    </source>
</evidence>
<protein>
    <submittedName>
        <fullName evidence="2">Predicted protein</fullName>
    </submittedName>
</protein>
<dbReference type="EMBL" id="AK365740">
    <property type="protein sequence ID" value="BAJ96943.1"/>
    <property type="molecule type" value="mRNA"/>
</dbReference>
<keyword evidence="1" id="KW-1133">Transmembrane helix</keyword>